<dbReference type="Pfam" id="PF22660">
    <property type="entry name" value="RS_preATP-grasp-like"/>
    <property type="match status" value="1"/>
</dbReference>
<keyword evidence="9" id="KW-1185">Reference proteome</keyword>
<evidence type="ECO:0000256" key="5">
    <source>
        <dbReference type="HAMAP-Rule" id="MF_01928"/>
    </source>
</evidence>
<dbReference type="EMBL" id="QNQT01000021">
    <property type="protein sequence ID" value="RDU34672.1"/>
    <property type="molecule type" value="Genomic_DNA"/>
</dbReference>
<dbReference type="Pfam" id="PF02222">
    <property type="entry name" value="ATP-grasp"/>
    <property type="match status" value="1"/>
</dbReference>
<dbReference type="InterPro" id="IPR011054">
    <property type="entry name" value="Rudment_hybrid_motif"/>
</dbReference>
<dbReference type="SUPFAM" id="SSF51246">
    <property type="entry name" value="Rudiment single hybrid motif"/>
    <property type="match status" value="1"/>
</dbReference>
<comment type="caution">
    <text evidence="8">The sequence shown here is derived from an EMBL/GenBank/DDBJ whole genome shotgun (WGS) entry which is preliminary data.</text>
</comment>
<evidence type="ECO:0000256" key="2">
    <source>
        <dbReference type="ARBA" id="ARBA00022741"/>
    </source>
</evidence>
<comment type="catalytic activity">
    <reaction evidence="5 6">
        <text>5-amino-1-(5-phospho-beta-D-ribosyl)imidazole + hydrogencarbonate + ATP = 5-carboxyamino-1-(5-phospho-D-ribosyl)imidazole + ADP + phosphate + 2 H(+)</text>
        <dbReference type="Rhea" id="RHEA:19317"/>
        <dbReference type="ChEBI" id="CHEBI:15378"/>
        <dbReference type="ChEBI" id="CHEBI:17544"/>
        <dbReference type="ChEBI" id="CHEBI:30616"/>
        <dbReference type="ChEBI" id="CHEBI:43474"/>
        <dbReference type="ChEBI" id="CHEBI:58730"/>
        <dbReference type="ChEBI" id="CHEBI:137981"/>
        <dbReference type="ChEBI" id="CHEBI:456216"/>
        <dbReference type="EC" id="6.3.4.18"/>
    </reaction>
</comment>
<evidence type="ECO:0000256" key="4">
    <source>
        <dbReference type="ARBA" id="ARBA00022840"/>
    </source>
</evidence>
<evidence type="ECO:0000256" key="1">
    <source>
        <dbReference type="ARBA" id="ARBA00022598"/>
    </source>
</evidence>
<dbReference type="RefSeq" id="WP_115454182.1">
    <property type="nucleotide sequence ID" value="NZ_QNQT01000021.1"/>
</dbReference>
<dbReference type="InterPro" id="IPR016185">
    <property type="entry name" value="PreATP-grasp_dom_sf"/>
</dbReference>
<name>A0A3D8GK29_9BACI</name>
<dbReference type="PANTHER" id="PTHR11609:SF5">
    <property type="entry name" value="PHOSPHORIBOSYLAMINOIMIDAZOLE CARBOXYLASE"/>
    <property type="match status" value="1"/>
</dbReference>
<dbReference type="Pfam" id="PF17769">
    <property type="entry name" value="PurK_C"/>
    <property type="match status" value="1"/>
</dbReference>
<dbReference type="GO" id="GO:0005829">
    <property type="term" value="C:cytosol"/>
    <property type="evidence" value="ECO:0007669"/>
    <property type="project" value="TreeGrafter"/>
</dbReference>
<comment type="similarity">
    <text evidence="5 6">Belongs to the PurK/PurT family.</text>
</comment>
<sequence length="383" mass="41871">MNRKVILPGQTIGIIGGGQLGRMMALSARAMGYRIAVLDPNPDSPCGQVADHKIISPYDSETAMVQLAKMCDVVTYEFENIDEKALEIAMNLTWVPQGFQLLSIAKDRINEKNAIREAGLPVAPFKAVETTLELAEAVKELGFPCVVKTAQGGYDGKGQYVLKNDREIETAAGLLKHGPCVVEKWVSFEKEISVIAARSSSGETAVFPVAENIHKNNILHQTIVPARISDEASEKALSLAVQLADALDMVGTLAVEMFLMEDGSIYINEIAPRPHNSGHFTIEACETSQFAQHIKAVCNLPLGSTELLNPAVMVNLLGEHQERLLEKLPELRNWNIHLYGKNEAKAGRKMGHATLLRDSAEQALLEIEESGIWTGKYMSAQSK</sequence>
<dbReference type="InterPro" id="IPR013815">
    <property type="entry name" value="ATP_grasp_subdomain_1"/>
</dbReference>
<dbReference type="GO" id="GO:0006189">
    <property type="term" value="P:'de novo' IMP biosynthetic process"/>
    <property type="evidence" value="ECO:0007669"/>
    <property type="project" value="UniProtKB-UniRule"/>
</dbReference>
<dbReference type="Gene3D" id="3.30.1490.20">
    <property type="entry name" value="ATP-grasp fold, A domain"/>
    <property type="match status" value="1"/>
</dbReference>
<dbReference type="InterPro" id="IPR054350">
    <property type="entry name" value="PurT/PurK_preATP-grasp"/>
</dbReference>
<feature type="binding site" evidence="5">
    <location>
        <position position="214"/>
    </location>
    <ligand>
        <name>ATP</name>
        <dbReference type="ChEBI" id="CHEBI:30616"/>
    </ligand>
</feature>
<comment type="function">
    <text evidence="6">Catalyzes the ATP-dependent conversion of 5-aminoimidazole ribonucleotide (AIR) and HCO(3)- to N5-carboxyaminoimidazole ribonucleotide (N5-CAIR).</text>
</comment>
<dbReference type="GO" id="GO:0046872">
    <property type="term" value="F:metal ion binding"/>
    <property type="evidence" value="ECO:0007669"/>
    <property type="project" value="InterPro"/>
</dbReference>
<dbReference type="FunFam" id="3.30.470.20:FF:000029">
    <property type="entry name" value="N5-carboxyaminoimidazole ribonucleotide synthase"/>
    <property type="match status" value="1"/>
</dbReference>
<keyword evidence="3 5" id="KW-0658">Purine biosynthesis</keyword>
<evidence type="ECO:0000313" key="9">
    <source>
        <dbReference type="Proteomes" id="UP000257144"/>
    </source>
</evidence>
<comment type="pathway">
    <text evidence="5 6">Purine metabolism; IMP biosynthesis via de novo pathway; 5-amino-1-(5-phospho-D-ribosyl)imidazole-4-carboxylate from 5-amino-1-(5-phospho-D-ribosyl)imidazole (N5-CAIR route): step 1/2.</text>
</comment>
<feature type="binding site" evidence="5">
    <location>
        <begin position="183"/>
        <end position="186"/>
    </location>
    <ligand>
        <name>ATP</name>
        <dbReference type="ChEBI" id="CHEBI:30616"/>
    </ligand>
</feature>
<dbReference type="OrthoDB" id="9804625at2"/>
<evidence type="ECO:0000256" key="6">
    <source>
        <dbReference type="RuleBase" id="RU361200"/>
    </source>
</evidence>
<keyword evidence="2 5" id="KW-0547">Nucleotide-binding</keyword>
<dbReference type="NCBIfam" id="NF004676">
    <property type="entry name" value="PRK06019.1-2"/>
    <property type="match status" value="1"/>
</dbReference>
<feature type="binding site" evidence="5">
    <location>
        <position position="148"/>
    </location>
    <ligand>
        <name>ATP</name>
        <dbReference type="ChEBI" id="CHEBI:30616"/>
    </ligand>
</feature>
<dbReference type="SUPFAM" id="SSF52440">
    <property type="entry name" value="PreATP-grasp domain"/>
    <property type="match status" value="1"/>
</dbReference>
<dbReference type="Gene3D" id="3.30.470.20">
    <property type="entry name" value="ATP-grasp fold, B domain"/>
    <property type="match status" value="1"/>
</dbReference>
<feature type="binding site" evidence="5">
    <location>
        <begin position="153"/>
        <end position="159"/>
    </location>
    <ligand>
        <name>ATP</name>
        <dbReference type="ChEBI" id="CHEBI:30616"/>
    </ligand>
</feature>
<dbReference type="InterPro" id="IPR040686">
    <property type="entry name" value="PurK_C"/>
</dbReference>
<comment type="subunit">
    <text evidence="5 6">Homodimer.</text>
</comment>
<gene>
    <name evidence="5 6" type="primary">purK</name>
    <name evidence="8" type="ORF">DRW41_22130</name>
</gene>
<dbReference type="SUPFAM" id="SSF56059">
    <property type="entry name" value="Glutathione synthetase ATP-binding domain-like"/>
    <property type="match status" value="1"/>
</dbReference>
<dbReference type="InterPro" id="IPR003135">
    <property type="entry name" value="ATP-grasp_carboxylate-amine"/>
</dbReference>
<dbReference type="AlphaFoldDB" id="A0A3D8GK29"/>
<evidence type="ECO:0000256" key="3">
    <source>
        <dbReference type="ARBA" id="ARBA00022755"/>
    </source>
</evidence>
<keyword evidence="1 5" id="KW-0436">Ligase</keyword>
<organism evidence="8 9">
    <name type="scientific">Neobacillus piezotolerans</name>
    <dbReference type="NCBI Taxonomy" id="2259171"/>
    <lineage>
        <taxon>Bacteria</taxon>
        <taxon>Bacillati</taxon>
        <taxon>Bacillota</taxon>
        <taxon>Bacilli</taxon>
        <taxon>Bacillales</taxon>
        <taxon>Bacillaceae</taxon>
        <taxon>Neobacillus</taxon>
    </lineage>
</organism>
<feature type="binding site" evidence="5">
    <location>
        <position position="108"/>
    </location>
    <ligand>
        <name>ATP</name>
        <dbReference type="ChEBI" id="CHEBI:30616"/>
    </ligand>
</feature>
<dbReference type="PROSITE" id="PS50975">
    <property type="entry name" value="ATP_GRASP"/>
    <property type="match status" value="1"/>
</dbReference>
<dbReference type="HAMAP" id="MF_01928">
    <property type="entry name" value="PurK"/>
    <property type="match status" value="1"/>
</dbReference>
<dbReference type="GO" id="GO:0004638">
    <property type="term" value="F:phosphoribosylaminoimidazole carboxylase activity"/>
    <property type="evidence" value="ECO:0007669"/>
    <property type="project" value="InterPro"/>
</dbReference>
<protein>
    <recommendedName>
        <fullName evidence="5 6">N5-carboxyaminoimidazole ribonucleotide synthase</fullName>
        <shortName evidence="5 6">N5-CAIR synthase</shortName>
        <ecNumber evidence="5 6">6.3.4.18</ecNumber>
    </recommendedName>
    <alternativeName>
        <fullName evidence="5 6">5-(carboxyamino)imidazole ribonucleotide synthetase</fullName>
    </alternativeName>
</protein>
<dbReference type="InterPro" id="IPR011761">
    <property type="entry name" value="ATP-grasp"/>
</dbReference>
<dbReference type="FunFam" id="3.30.1490.20:FF:000015">
    <property type="entry name" value="N5-carboxyaminoimidazole ribonucleotide synthase"/>
    <property type="match status" value="1"/>
</dbReference>
<dbReference type="EC" id="6.3.4.18" evidence="5 6"/>
<feature type="binding site" evidence="5">
    <location>
        <begin position="268"/>
        <end position="269"/>
    </location>
    <ligand>
        <name>ATP</name>
        <dbReference type="ChEBI" id="CHEBI:30616"/>
    </ligand>
</feature>
<dbReference type="Gene3D" id="3.40.50.20">
    <property type="match status" value="1"/>
</dbReference>
<proteinExistence type="inferred from homology"/>
<dbReference type="InterPro" id="IPR005875">
    <property type="entry name" value="PurK"/>
</dbReference>
<feature type="binding site" evidence="5">
    <location>
        <position position="191"/>
    </location>
    <ligand>
        <name>ATP</name>
        <dbReference type="ChEBI" id="CHEBI:30616"/>
    </ligand>
</feature>
<dbReference type="Proteomes" id="UP000257144">
    <property type="component" value="Unassembled WGS sequence"/>
</dbReference>
<dbReference type="FunFam" id="3.40.50.20:FF:000016">
    <property type="entry name" value="N5-carboxyaminoimidazole ribonucleotide synthase"/>
    <property type="match status" value="1"/>
</dbReference>
<dbReference type="UniPathway" id="UPA00074">
    <property type="reaction ID" value="UER00942"/>
</dbReference>
<comment type="function">
    <text evidence="5">Catalyzes the ATP-dependent conversion of 5-aminoimidazole ribonucleotide (AIR) and HCO(3)(-) to N5-carboxyaminoimidazole ribonucleotide (N5-CAIR).</text>
</comment>
<dbReference type="GO" id="GO:0034028">
    <property type="term" value="F:5-(carboxyamino)imidazole ribonucleotide synthase activity"/>
    <property type="evidence" value="ECO:0007669"/>
    <property type="project" value="UniProtKB-UniRule"/>
</dbReference>
<dbReference type="NCBIfam" id="NF004675">
    <property type="entry name" value="PRK06019.1-1"/>
    <property type="match status" value="1"/>
</dbReference>
<feature type="domain" description="ATP-grasp" evidence="7">
    <location>
        <begin position="112"/>
        <end position="298"/>
    </location>
</feature>
<evidence type="ECO:0000259" key="7">
    <source>
        <dbReference type="PROSITE" id="PS50975"/>
    </source>
</evidence>
<dbReference type="PANTHER" id="PTHR11609">
    <property type="entry name" value="PURINE BIOSYNTHESIS PROTEIN 6/7, PUR6/7"/>
    <property type="match status" value="1"/>
</dbReference>
<evidence type="ECO:0000313" key="8">
    <source>
        <dbReference type="EMBL" id="RDU34672.1"/>
    </source>
</evidence>
<dbReference type="NCBIfam" id="NF004679">
    <property type="entry name" value="PRK06019.1-5"/>
    <property type="match status" value="1"/>
</dbReference>
<dbReference type="NCBIfam" id="TIGR01161">
    <property type="entry name" value="purK"/>
    <property type="match status" value="1"/>
</dbReference>
<dbReference type="GO" id="GO:0005524">
    <property type="term" value="F:ATP binding"/>
    <property type="evidence" value="ECO:0007669"/>
    <property type="project" value="UniProtKB-UniRule"/>
</dbReference>
<keyword evidence="4 5" id="KW-0067">ATP-binding</keyword>
<accession>A0A3D8GK29</accession>
<reference evidence="8 9" key="1">
    <citation type="submission" date="2018-07" db="EMBL/GenBank/DDBJ databases">
        <title>Bacillus sp. YLB-04 draft genome sequence.</title>
        <authorList>
            <person name="Yu L."/>
            <person name="Tang X."/>
        </authorList>
    </citation>
    <scope>NUCLEOTIDE SEQUENCE [LARGE SCALE GENOMIC DNA]</scope>
    <source>
        <strain evidence="8 9">YLB-04</strain>
    </source>
</reference>